<sequence>MTALGRSPTKPKDMLVESLCERAAELQGQMDGLNIASLLKGLVSVGFLNPPEELMQAIEERGVEVVWCAEDAQDALRALSSMGAQAPRLMEVLEAHLSPKGVAGVSS</sequence>
<organism evidence="1">
    <name type="scientific">Hemiselmis andersenii</name>
    <name type="common">Cryptophyte alga</name>
    <dbReference type="NCBI Taxonomy" id="464988"/>
    <lineage>
        <taxon>Eukaryota</taxon>
        <taxon>Cryptophyceae</taxon>
        <taxon>Cryptomonadales</taxon>
        <taxon>Hemiselmidaceae</taxon>
        <taxon>Hemiselmis</taxon>
    </lineage>
</organism>
<dbReference type="AlphaFoldDB" id="A0A7S1GZ92"/>
<proteinExistence type="predicted"/>
<accession>A0A7S1GZ92</accession>
<protein>
    <submittedName>
        <fullName evidence="1">Uncharacterized protein</fullName>
    </submittedName>
</protein>
<name>A0A7S1GZ92_HEMAN</name>
<evidence type="ECO:0000313" key="1">
    <source>
        <dbReference type="EMBL" id="CAD8958113.1"/>
    </source>
</evidence>
<reference evidence="1" key="1">
    <citation type="submission" date="2021-01" db="EMBL/GenBank/DDBJ databases">
        <authorList>
            <person name="Corre E."/>
            <person name="Pelletier E."/>
            <person name="Niang G."/>
            <person name="Scheremetjew M."/>
            <person name="Finn R."/>
            <person name="Kale V."/>
            <person name="Holt S."/>
            <person name="Cochrane G."/>
            <person name="Meng A."/>
            <person name="Brown T."/>
            <person name="Cohen L."/>
        </authorList>
    </citation>
    <scope>NUCLEOTIDE SEQUENCE</scope>
    <source>
        <strain evidence="1">CCMP644</strain>
    </source>
</reference>
<gene>
    <name evidence="1" type="ORF">HAND00432_LOCUS12652</name>
</gene>
<dbReference type="EMBL" id="HBFX01020825">
    <property type="protein sequence ID" value="CAD8958113.1"/>
    <property type="molecule type" value="Transcribed_RNA"/>
</dbReference>